<feature type="transmembrane region" description="Helical" evidence="1">
    <location>
        <begin position="65"/>
        <end position="85"/>
    </location>
</feature>
<keyword evidence="1" id="KW-0472">Membrane</keyword>
<feature type="transmembrane region" description="Helical" evidence="1">
    <location>
        <begin position="12"/>
        <end position="36"/>
    </location>
</feature>
<dbReference type="Pfam" id="PF11188">
    <property type="entry name" value="DUF2975"/>
    <property type="match status" value="1"/>
</dbReference>
<keyword evidence="1" id="KW-1133">Transmembrane helix</keyword>
<protein>
    <recommendedName>
        <fullName evidence="3">DUF2975 domain-containing protein</fullName>
    </recommendedName>
</protein>
<dbReference type="InterPro" id="IPR021354">
    <property type="entry name" value="DUF2975"/>
</dbReference>
<dbReference type="EMBL" id="CP000109">
    <property type="protein sequence ID" value="ABB42770.1"/>
    <property type="molecule type" value="Genomic_DNA"/>
</dbReference>
<dbReference type="eggNOG" id="ENOG5032S7Z">
    <property type="taxonomic scope" value="Bacteria"/>
</dbReference>
<sequence>MNQNINKIKKFSWVFRLFIKSLVIVIPVYYLMYWIFINQLPTTLITVNSAPKLILEHPLEIKFQAIGFLFAIPVLLSLIYGLLNIDKLFGFYQKGMVFSYGQVRLFKNISKALIFWVVSSVIYQSAKSVLFTLHNPPGQRMLNVEFGSAEIMIIIVAVLAIFVAWVVEEGRRLSEEQKYTV</sequence>
<dbReference type="OrthoDB" id="8479187at2"/>
<dbReference type="AlphaFoldDB" id="Q31DK3"/>
<dbReference type="HOGENOM" id="CLU_119384_2_0_6"/>
<reference evidence="2" key="1">
    <citation type="submission" date="2006-07" db="EMBL/GenBank/DDBJ databases">
        <title>Complete sequence of Thiomicrospira crunogena XCL-2.</title>
        <authorList>
            <consortium name="US DOE Joint Genome Institute"/>
            <person name="Copeland A."/>
            <person name="Lucas S."/>
            <person name="Lapidus A."/>
            <person name="Barry K."/>
            <person name="Detter J.C."/>
            <person name="Glavina del Rio T."/>
            <person name="Hammon N."/>
            <person name="Israni S."/>
            <person name="Dalin E."/>
            <person name="Tice H."/>
            <person name="Pitluck S."/>
            <person name="Chain P."/>
            <person name="Malfatti S."/>
            <person name="Shin M."/>
            <person name="Vergez L."/>
            <person name="Schmutz J."/>
            <person name="Larimer F."/>
            <person name="Land M."/>
            <person name="Hauser L."/>
            <person name="Kyrpides N."/>
            <person name="Lykidis A."/>
            <person name="Scott K.M."/>
            <person name="Sievert S."/>
            <person name="Kerfeld C."/>
            <person name="Freyermuth S."/>
            <person name="Dobrinski K."/>
            <person name="Boller A."/>
            <person name="Fitzpatrick K."/>
            <person name="Thoma P."/>
            <person name="Moore J."/>
            <person name="Richardson P."/>
        </authorList>
    </citation>
    <scope>NUCLEOTIDE SEQUENCE</scope>
    <source>
        <strain evidence="2">XCL-2</strain>
    </source>
</reference>
<dbReference type="STRING" id="317025.Tcr_2182"/>
<keyword evidence="1" id="KW-0812">Transmembrane</keyword>
<evidence type="ECO:0000313" key="2">
    <source>
        <dbReference type="EMBL" id="ABB42770.1"/>
    </source>
</evidence>
<evidence type="ECO:0008006" key="3">
    <source>
        <dbReference type="Google" id="ProtNLM"/>
    </source>
</evidence>
<organism evidence="2">
    <name type="scientific">Hydrogenovibrio crunogenus (strain DSM 25203 / XCL-2)</name>
    <name type="common">Thiomicrospira crunogena</name>
    <dbReference type="NCBI Taxonomy" id="317025"/>
    <lineage>
        <taxon>Bacteria</taxon>
        <taxon>Pseudomonadati</taxon>
        <taxon>Pseudomonadota</taxon>
        <taxon>Gammaproteobacteria</taxon>
        <taxon>Thiotrichales</taxon>
        <taxon>Piscirickettsiaceae</taxon>
        <taxon>Hydrogenovibrio</taxon>
    </lineage>
</organism>
<dbReference type="KEGG" id="tcx:Tcr_2182"/>
<feature type="transmembrane region" description="Helical" evidence="1">
    <location>
        <begin position="146"/>
        <end position="167"/>
    </location>
</feature>
<name>Q31DK3_HYDCU</name>
<feature type="transmembrane region" description="Helical" evidence="1">
    <location>
        <begin position="105"/>
        <end position="126"/>
    </location>
</feature>
<gene>
    <name evidence="2" type="ordered locus">Tcr_2182</name>
</gene>
<evidence type="ECO:0000256" key="1">
    <source>
        <dbReference type="SAM" id="Phobius"/>
    </source>
</evidence>
<accession>Q31DK3</accession>
<proteinExistence type="predicted"/>